<accession>A0AAV9G752</accession>
<dbReference type="AlphaFoldDB" id="A0AAV9G752"/>
<proteinExistence type="predicted"/>
<feature type="compositionally biased region" description="Polar residues" evidence="1">
    <location>
        <begin position="370"/>
        <end position="385"/>
    </location>
</feature>
<sequence>MAAGTTFLGTLPTNPAPSKTPTLPGTRSPRAPRYYFPWAQLRDILLHIVVFSTLHPLAFSAHKIKLSVALLTANGASTLHPETPSRSGKEIPSRPSNDRPQLNKGRRSENVRGTASHNTPRRRKLDSSNGLSPRPDVKRTGVAPAINGRLFACPLYKFNPVEHRECLVKNRLTCISYVVQHLLRFHKAQPIHCPKCGDTFDTRDECNNHIISSAQSCEPRPFHHPGLTEDQLRAIRRRRNGADEETRWFDLWKGMFPETSLPDSPYVLDEQQELLNVIRRAYLIASAWYGERLPNPLALLDWDYVSGLIAMLPFGPARGDRSYLSSDDRALQVPVAGGRSPSDVLSTSQTQPGQSYPPQSITFSDDWAGPSNSSPITGSSQMSSNQEIFTDPFRSTTQSVSGWDSVNFVDECTLPETMPDDDLEMEFDPDSYFSPSTEKDPASGV</sequence>
<evidence type="ECO:0000256" key="1">
    <source>
        <dbReference type="SAM" id="MobiDB-lite"/>
    </source>
</evidence>
<feature type="region of interest" description="Disordered" evidence="1">
    <location>
        <begin position="335"/>
        <end position="385"/>
    </location>
</feature>
<reference evidence="2" key="1">
    <citation type="journal article" date="2023" name="Mol. Phylogenet. Evol.">
        <title>Genome-scale phylogeny and comparative genomics of the fungal order Sordariales.</title>
        <authorList>
            <person name="Hensen N."/>
            <person name="Bonometti L."/>
            <person name="Westerberg I."/>
            <person name="Brannstrom I.O."/>
            <person name="Guillou S."/>
            <person name="Cros-Aarteil S."/>
            <person name="Calhoun S."/>
            <person name="Haridas S."/>
            <person name="Kuo A."/>
            <person name="Mondo S."/>
            <person name="Pangilinan J."/>
            <person name="Riley R."/>
            <person name="LaButti K."/>
            <person name="Andreopoulos B."/>
            <person name="Lipzen A."/>
            <person name="Chen C."/>
            <person name="Yan M."/>
            <person name="Daum C."/>
            <person name="Ng V."/>
            <person name="Clum A."/>
            <person name="Steindorff A."/>
            <person name="Ohm R.A."/>
            <person name="Martin F."/>
            <person name="Silar P."/>
            <person name="Natvig D.O."/>
            <person name="Lalanne C."/>
            <person name="Gautier V."/>
            <person name="Ament-Velasquez S.L."/>
            <person name="Kruys A."/>
            <person name="Hutchinson M.I."/>
            <person name="Powell A.J."/>
            <person name="Barry K."/>
            <person name="Miller A.N."/>
            <person name="Grigoriev I.V."/>
            <person name="Debuchy R."/>
            <person name="Gladieux P."/>
            <person name="Hiltunen Thoren M."/>
            <person name="Johannesson H."/>
        </authorList>
    </citation>
    <scope>NUCLEOTIDE SEQUENCE</scope>
    <source>
        <strain evidence="2">PSN243</strain>
    </source>
</reference>
<feature type="compositionally biased region" description="Polar residues" evidence="1">
    <location>
        <begin position="7"/>
        <end position="25"/>
    </location>
</feature>
<dbReference type="Proteomes" id="UP001321760">
    <property type="component" value="Unassembled WGS sequence"/>
</dbReference>
<name>A0AAV9G752_9PEZI</name>
<dbReference type="PANTHER" id="PTHR38166:SF1">
    <property type="entry name" value="C2H2-TYPE DOMAIN-CONTAINING PROTEIN"/>
    <property type="match status" value="1"/>
</dbReference>
<feature type="region of interest" description="Disordered" evidence="1">
    <location>
        <begin position="1"/>
        <end position="30"/>
    </location>
</feature>
<gene>
    <name evidence="2" type="ORF">QBC34DRAFT_416682</name>
</gene>
<organism evidence="2 3">
    <name type="scientific">Podospora aff. communis PSN243</name>
    <dbReference type="NCBI Taxonomy" id="3040156"/>
    <lineage>
        <taxon>Eukaryota</taxon>
        <taxon>Fungi</taxon>
        <taxon>Dikarya</taxon>
        <taxon>Ascomycota</taxon>
        <taxon>Pezizomycotina</taxon>
        <taxon>Sordariomycetes</taxon>
        <taxon>Sordariomycetidae</taxon>
        <taxon>Sordariales</taxon>
        <taxon>Podosporaceae</taxon>
        <taxon>Podospora</taxon>
    </lineage>
</organism>
<comment type="caution">
    <text evidence="2">The sequence shown here is derived from an EMBL/GenBank/DDBJ whole genome shotgun (WGS) entry which is preliminary data.</text>
</comment>
<evidence type="ECO:0000313" key="3">
    <source>
        <dbReference type="Proteomes" id="UP001321760"/>
    </source>
</evidence>
<feature type="region of interest" description="Disordered" evidence="1">
    <location>
        <begin position="77"/>
        <end position="140"/>
    </location>
</feature>
<dbReference type="PANTHER" id="PTHR38166">
    <property type="entry name" value="C2H2-TYPE DOMAIN-CONTAINING PROTEIN-RELATED"/>
    <property type="match status" value="1"/>
</dbReference>
<feature type="region of interest" description="Disordered" evidence="1">
    <location>
        <begin position="413"/>
        <end position="445"/>
    </location>
</feature>
<protein>
    <recommendedName>
        <fullName evidence="4">C2H2-type domain-containing protein</fullName>
    </recommendedName>
</protein>
<dbReference type="EMBL" id="MU865989">
    <property type="protein sequence ID" value="KAK4443622.1"/>
    <property type="molecule type" value="Genomic_DNA"/>
</dbReference>
<evidence type="ECO:0008006" key="4">
    <source>
        <dbReference type="Google" id="ProtNLM"/>
    </source>
</evidence>
<reference evidence="2" key="2">
    <citation type="submission" date="2023-05" db="EMBL/GenBank/DDBJ databases">
        <authorList>
            <consortium name="Lawrence Berkeley National Laboratory"/>
            <person name="Steindorff A."/>
            <person name="Hensen N."/>
            <person name="Bonometti L."/>
            <person name="Westerberg I."/>
            <person name="Brannstrom I.O."/>
            <person name="Guillou S."/>
            <person name="Cros-Aarteil S."/>
            <person name="Calhoun S."/>
            <person name="Haridas S."/>
            <person name="Kuo A."/>
            <person name="Mondo S."/>
            <person name="Pangilinan J."/>
            <person name="Riley R."/>
            <person name="Labutti K."/>
            <person name="Andreopoulos B."/>
            <person name="Lipzen A."/>
            <person name="Chen C."/>
            <person name="Yanf M."/>
            <person name="Daum C."/>
            <person name="Ng V."/>
            <person name="Clum A."/>
            <person name="Ohm R."/>
            <person name="Martin F."/>
            <person name="Silar P."/>
            <person name="Natvig D."/>
            <person name="Lalanne C."/>
            <person name="Gautier V."/>
            <person name="Ament-Velasquez S.L."/>
            <person name="Kruys A."/>
            <person name="Hutchinson M.I."/>
            <person name="Powell A.J."/>
            <person name="Barry K."/>
            <person name="Miller A.N."/>
            <person name="Grigoriev I.V."/>
            <person name="Debuchy R."/>
            <person name="Gladieux P."/>
            <person name="Thoren M.H."/>
            <person name="Johannesson H."/>
        </authorList>
    </citation>
    <scope>NUCLEOTIDE SEQUENCE</scope>
    <source>
        <strain evidence="2">PSN243</strain>
    </source>
</reference>
<feature type="compositionally biased region" description="Acidic residues" evidence="1">
    <location>
        <begin position="418"/>
        <end position="429"/>
    </location>
</feature>
<keyword evidence="3" id="KW-1185">Reference proteome</keyword>
<feature type="compositionally biased region" description="Polar residues" evidence="1">
    <location>
        <begin position="343"/>
        <end position="363"/>
    </location>
</feature>
<evidence type="ECO:0000313" key="2">
    <source>
        <dbReference type="EMBL" id="KAK4443622.1"/>
    </source>
</evidence>